<feature type="domain" description="B-cell lymphoma 9 beta-catenin binding" evidence="7">
    <location>
        <begin position="545"/>
        <end position="582"/>
    </location>
</feature>
<keyword evidence="3" id="KW-0879">Wnt signaling pathway</keyword>
<keyword evidence="8" id="KW-1185">Reference proteome</keyword>
<dbReference type="Pfam" id="PF11502">
    <property type="entry name" value="BCL9"/>
    <property type="match status" value="1"/>
</dbReference>
<feature type="compositionally biased region" description="Polar residues" evidence="6">
    <location>
        <begin position="867"/>
        <end position="876"/>
    </location>
</feature>
<comment type="similarity">
    <text evidence="2">Belongs to the BCL9 family.</text>
</comment>
<proteinExistence type="inferred from homology"/>
<dbReference type="PANTHER" id="PTHR23194:SF17">
    <property type="entry name" value="PROTEIN BCL9 HOMOLOG"/>
    <property type="match status" value="1"/>
</dbReference>
<feature type="compositionally biased region" description="Gly residues" evidence="6">
    <location>
        <begin position="83"/>
        <end position="92"/>
    </location>
</feature>
<comment type="subcellular location">
    <subcellularLocation>
        <location evidence="1">Nucleus</location>
    </subcellularLocation>
</comment>
<reference evidence="9" key="1">
    <citation type="submission" date="2025-08" db="UniProtKB">
        <authorList>
            <consortium name="RefSeq"/>
        </authorList>
    </citation>
    <scope>IDENTIFICATION</scope>
</reference>
<evidence type="ECO:0000313" key="8">
    <source>
        <dbReference type="Proteomes" id="UP001652628"/>
    </source>
</evidence>
<comment type="function">
    <text evidence="5">Involved in signal transduction through the Wnt pathway.</text>
</comment>
<feature type="compositionally biased region" description="Polar residues" evidence="6">
    <location>
        <begin position="489"/>
        <end position="499"/>
    </location>
</feature>
<feature type="compositionally biased region" description="Polar residues" evidence="6">
    <location>
        <begin position="833"/>
        <end position="847"/>
    </location>
</feature>
<evidence type="ECO:0000259" key="7">
    <source>
        <dbReference type="Pfam" id="PF11502"/>
    </source>
</evidence>
<feature type="compositionally biased region" description="Low complexity" evidence="6">
    <location>
        <begin position="773"/>
        <end position="782"/>
    </location>
</feature>
<feature type="region of interest" description="Disordered" evidence="6">
    <location>
        <begin position="986"/>
        <end position="1015"/>
    </location>
</feature>
<feature type="compositionally biased region" description="Low complexity" evidence="6">
    <location>
        <begin position="877"/>
        <end position="892"/>
    </location>
</feature>
<feature type="region of interest" description="Disordered" evidence="6">
    <location>
        <begin position="754"/>
        <end position="938"/>
    </location>
</feature>
<accession>A0AB39ZVP3</accession>
<dbReference type="GeneID" id="108020387"/>
<feature type="region of interest" description="Disordered" evidence="6">
    <location>
        <begin position="1"/>
        <end position="183"/>
    </location>
</feature>
<dbReference type="Proteomes" id="UP001652628">
    <property type="component" value="Chromosome 4"/>
</dbReference>
<dbReference type="PANTHER" id="PTHR23194">
    <property type="entry name" value="PYGOPUS"/>
    <property type="match status" value="1"/>
</dbReference>
<evidence type="ECO:0000256" key="5">
    <source>
        <dbReference type="ARBA" id="ARBA00037400"/>
    </source>
</evidence>
<protein>
    <submittedName>
        <fullName evidence="9">Protein BCL9 homolog</fullName>
    </submittedName>
</protein>
<feature type="compositionally biased region" description="Basic and acidic residues" evidence="6">
    <location>
        <begin position="161"/>
        <end position="171"/>
    </location>
</feature>
<keyword evidence="4" id="KW-0539">Nucleus</keyword>
<dbReference type="InterPro" id="IPR024670">
    <property type="entry name" value="BCL9_beta-catenin-bd_dom"/>
</dbReference>
<evidence type="ECO:0000256" key="4">
    <source>
        <dbReference type="ARBA" id="ARBA00023242"/>
    </source>
</evidence>
<dbReference type="GO" id="GO:0016055">
    <property type="term" value="P:Wnt signaling pathway"/>
    <property type="evidence" value="ECO:0007669"/>
    <property type="project" value="UniProtKB-KW"/>
</dbReference>
<name>A0AB39ZVP3_DROSZ</name>
<feature type="compositionally biased region" description="Polar residues" evidence="6">
    <location>
        <begin position="893"/>
        <end position="907"/>
    </location>
</feature>
<sequence>MLSTTMPHSPAQTQSQSQPNADASTSASGVGIGNGVAGTSRSSPKTTKNEPTLSPDQIKVMTDEGAEKNGLLSSDKGVATSTGGNGTGGGGNIPVEGQSSSLTSAVGTPTLRQNSSNSVNSCLVASPNNTSEHSNSSSVSATVGLTQMVDSDEQAKKKKSSVKDEDVEKGSNKAKGIAPGTGCGTGPTSVLSIGIAIKEEPSDSLGNLVNMKKEERENHSPNMSPVGFGSIGNSQDISATSVKIERNSTDSIPEKKPSLAISNDEMGIEGVSCNPLNSDIISESLSNPPISSILAIGMNTSQSSAGTGVGAGTGPGGGNLLTGNGNVPSSGGSNCLDYMQQQNHIFVFSTQLANKGAESVLSGQFQTIIAYHCTQPATKNFLEDFFMKNPLKMNKLQRHSALGMPWIGMGPGGPNPPNPPVSKITQQQPHSKPASLLKTQFNQNENSKRSSVNVPSNSFADQADPLSNENELMCWESGPGSSGASGAAQNSRNNIDSMTASSESQAIKILEAAGVDLGQGTKDCDPNLHENNIVSLQGVKVPDENLTPQQRQHREEQLAKLKKMNQFLFPENENSVGAIVSSQMPKMPGDLMMGMPGGGGSIINPQLRQMQIPGNVKPELLTGTGSGLPEEVMLPGDVISDINAVMGCNNSQKISLQCGSGGGAGPVTGTSAGAINVNMHCSSSASSNGNMMGSSTDMLASFGNTNCNVNVIGSVPDMAKELSGQDSLSHPHQGGVAQMEWSKIQQQFFEERLKGGKARQATGPAAPPQHTPSGTGSNTSSSQVRSLQGPPPPYHSTQRSASVPIATQSPNPSSPNNLSLPSPRTTGAAMGLPTNSPSMDGATSLSGSAPPAITTTSQGGSSGGLSVNKNCFQSDAPSPSNQNRNRNSGSSGVLNHNLNSNPSTPLSHLSPKEMEPFGDNIKSRRPSPQGQRSPGNGLIEANIEGRFAASSPGVIFNPHPHMQNNSNSALNAYKIGTPNMQIERQAPAQGGPVQFSRRSDNIPLNPNSGNRPPQNKLTQNFDPISSLAQMSQQLTSCVSSMGSPAGTGGMTMMGGPGPTDINIEHAMISGLDGPGMDAINQNNCHPMNAVMNSMGQRMMNPKMCVPGGPNSLPGFNPNSPNGVLRESPLGPGPVPGPVNSPNFQGVLPPGARMMGRMPVSFGSNFNPNIQVKASTPNTIQYMPVRPQNANNNNNNGASNVRMPPSLEFLQRYANPQMASVGNGSPICPPSGGDGGPGMPGMMVGSGSGPMLMNSPGEQHQNKIPNNPGAGNGINFFQNCNQMAIMDEEGGLAGHDVAMNIGQPSMIRGMRPHGMRPHAMAPRMQASVNRQIQFPHGSDGMDCVGDPTAFFNNATCNSAVPPMFAGAQQSNQPKPQHLKNMPTGMCQNQTGLGVGPAVSQGQIQLQGQGQGQGQGQSLIGPSNNNLMSAAGNVGPTNGVSGINFVGPSSNDLKYAQQYHSFQQQLYATNTRSQQQQQMHQQQQGNMITMPPNLSPTPAFFVNK</sequence>
<feature type="compositionally biased region" description="Polar residues" evidence="6">
    <location>
        <begin position="37"/>
        <end position="55"/>
    </location>
</feature>
<feature type="compositionally biased region" description="Low complexity" evidence="6">
    <location>
        <begin position="477"/>
        <end position="488"/>
    </location>
</feature>
<dbReference type="GO" id="GO:0005634">
    <property type="term" value="C:nucleus"/>
    <property type="evidence" value="ECO:0007669"/>
    <property type="project" value="UniProtKB-SubCell"/>
</dbReference>
<feature type="compositionally biased region" description="Polar residues" evidence="6">
    <location>
        <begin position="437"/>
        <end position="470"/>
    </location>
</feature>
<feature type="compositionally biased region" description="Polar residues" evidence="6">
    <location>
        <begin position="795"/>
        <end position="808"/>
    </location>
</feature>
<evidence type="ECO:0000313" key="9">
    <source>
        <dbReference type="RefSeq" id="XP_016944140.2"/>
    </source>
</evidence>
<evidence type="ECO:0000256" key="3">
    <source>
        <dbReference type="ARBA" id="ARBA00022687"/>
    </source>
</evidence>
<feature type="compositionally biased region" description="Polar residues" evidence="6">
    <location>
        <begin position="1"/>
        <end position="28"/>
    </location>
</feature>
<evidence type="ECO:0000256" key="6">
    <source>
        <dbReference type="SAM" id="MobiDB-lite"/>
    </source>
</evidence>
<dbReference type="RefSeq" id="XP_016944140.2">
    <property type="nucleotide sequence ID" value="XM_017088651.4"/>
</dbReference>
<feature type="compositionally biased region" description="Polar residues" evidence="6">
    <location>
        <begin position="1002"/>
        <end position="1015"/>
    </location>
</feature>
<gene>
    <name evidence="9" type="primary">lgs</name>
</gene>
<dbReference type="InterPro" id="IPR052475">
    <property type="entry name" value="Wnt_Signal_Transd_Protein"/>
</dbReference>
<dbReference type="CTD" id="43791"/>
<feature type="region of interest" description="Disordered" evidence="6">
    <location>
        <begin position="408"/>
        <end position="499"/>
    </location>
</feature>
<organism evidence="8 9">
    <name type="scientific">Drosophila suzukii</name>
    <name type="common">Spotted-wing drosophila fruit fly</name>
    <dbReference type="NCBI Taxonomy" id="28584"/>
    <lineage>
        <taxon>Eukaryota</taxon>
        <taxon>Metazoa</taxon>
        <taxon>Ecdysozoa</taxon>
        <taxon>Arthropoda</taxon>
        <taxon>Hexapoda</taxon>
        <taxon>Insecta</taxon>
        <taxon>Pterygota</taxon>
        <taxon>Neoptera</taxon>
        <taxon>Endopterygota</taxon>
        <taxon>Diptera</taxon>
        <taxon>Brachycera</taxon>
        <taxon>Muscomorpha</taxon>
        <taxon>Ephydroidea</taxon>
        <taxon>Drosophilidae</taxon>
        <taxon>Drosophila</taxon>
        <taxon>Sophophora</taxon>
    </lineage>
</organism>
<feature type="compositionally biased region" description="Polar residues" evidence="6">
    <location>
        <begin position="97"/>
        <end position="123"/>
    </location>
</feature>
<feature type="compositionally biased region" description="Low complexity" evidence="6">
    <location>
        <begin position="126"/>
        <end position="140"/>
    </location>
</feature>
<evidence type="ECO:0000256" key="2">
    <source>
        <dbReference type="ARBA" id="ARBA00009200"/>
    </source>
</evidence>
<evidence type="ECO:0000256" key="1">
    <source>
        <dbReference type="ARBA" id="ARBA00004123"/>
    </source>
</evidence>
<feature type="compositionally biased region" description="Low complexity" evidence="6">
    <location>
        <begin position="809"/>
        <end position="823"/>
    </location>
</feature>